<evidence type="ECO:0000313" key="2">
    <source>
        <dbReference type="Proteomes" id="UP001347146"/>
    </source>
</evidence>
<dbReference type="RefSeq" id="WP_330436142.1">
    <property type="nucleotide sequence ID" value="NZ_JAZDUF010000009.1"/>
</dbReference>
<evidence type="ECO:0000313" key="1">
    <source>
        <dbReference type="EMBL" id="MEE3853202.1"/>
    </source>
</evidence>
<sequence length="70" mass="7858">MTTTEIPDTPADLDFAEFWDPCPACACPTAPTTIIANSWNESVAVRYSCPCGRTFTRLWESRTRWLAMSP</sequence>
<keyword evidence="2" id="KW-1185">Reference proteome</keyword>
<dbReference type="EMBL" id="JAZDUF010000009">
    <property type="protein sequence ID" value="MEE3853202.1"/>
    <property type="molecule type" value="Genomic_DNA"/>
</dbReference>
<reference evidence="1 2" key="1">
    <citation type="submission" date="2024-01" db="EMBL/GenBank/DDBJ databases">
        <title>Draft genome sequence of Gordonia sp. LSe1-13.</title>
        <authorList>
            <person name="Suphannarot A."/>
            <person name="Mingma R."/>
        </authorList>
    </citation>
    <scope>NUCLEOTIDE SEQUENCE [LARGE SCALE GENOMIC DNA]</scope>
    <source>
        <strain evidence="1 2">LSe1-13</strain>
    </source>
</reference>
<organism evidence="1 2">
    <name type="scientific">Gordonia sesuvii</name>
    <dbReference type="NCBI Taxonomy" id="3116777"/>
    <lineage>
        <taxon>Bacteria</taxon>
        <taxon>Bacillati</taxon>
        <taxon>Actinomycetota</taxon>
        <taxon>Actinomycetes</taxon>
        <taxon>Mycobacteriales</taxon>
        <taxon>Gordoniaceae</taxon>
        <taxon>Gordonia</taxon>
    </lineage>
</organism>
<dbReference type="Proteomes" id="UP001347146">
    <property type="component" value="Unassembled WGS sequence"/>
</dbReference>
<comment type="caution">
    <text evidence="1">The sequence shown here is derived from an EMBL/GenBank/DDBJ whole genome shotgun (WGS) entry which is preliminary data.</text>
</comment>
<name>A0ABU7MJB3_9ACTN</name>
<protein>
    <submittedName>
        <fullName evidence="1">Uncharacterized protein</fullName>
    </submittedName>
</protein>
<accession>A0ABU7MJB3</accession>
<proteinExistence type="predicted"/>
<gene>
    <name evidence="1" type="ORF">VZC37_22890</name>
</gene>